<evidence type="ECO:0000256" key="11">
    <source>
        <dbReference type="SAM" id="MobiDB-lite"/>
    </source>
</evidence>
<dbReference type="PANTHER" id="PTHR43099:SF6">
    <property type="entry name" value="UPF0053 PROTEIN RV1842C"/>
    <property type="match status" value="1"/>
</dbReference>
<dbReference type="EMBL" id="JACHNU010000001">
    <property type="protein sequence ID" value="MBB4661268.1"/>
    <property type="molecule type" value="Genomic_DNA"/>
</dbReference>
<evidence type="ECO:0000259" key="13">
    <source>
        <dbReference type="PROSITE" id="PS51846"/>
    </source>
</evidence>
<evidence type="ECO:0000313" key="14">
    <source>
        <dbReference type="EMBL" id="MBB4661268.1"/>
    </source>
</evidence>
<dbReference type="SUPFAM" id="SSF54631">
    <property type="entry name" value="CBS-domain pair"/>
    <property type="match status" value="1"/>
</dbReference>
<evidence type="ECO:0000256" key="1">
    <source>
        <dbReference type="ARBA" id="ARBA00004651"/>
    </source>
</evidence>
<dbReference type="AlphaFoldDB" id="A0A840IB14"/>
<feature type="domain" description="CNNM transmembrane" evidence="13">
    <location>
        <begin position="1"/>
        <end position="202"/>
    </location>
</feature>
<dbReference type="Proteomes" id="UP000585272">
    <property type="component" value="Unassembled WGS sequence"/>
</dbReference>
<dbReference type="SUPFAM" id="SSF56176">
    <property type="entry name" value="FAD-binding/transporter-associated domain-like"/>
    <property type="match status" value="1"/>
</dbReference>
<dbReference type="RefSeq" id="WP_183339294.1">
    <property type="nucleotide sequence ID" value="NZ_JACHNU010000001.1"/>
</dbReference>
<feature type="compositionally biased region" description="Gly residues" evidence="11">
    <location>
        <begin position="452"/>
        <end position="470"/>
    </location>
</feature>
<dbReference type="InterPro" id="IPR005170">
    <property type="entry name" value="Transptr-assoc_dom"/>
</dbReference>
<keyword evidence="5" id="KW-0677">Repeat</keyword>
<comment type="similarity">
    <text evidence="2">Belongs to the UPF0053 family.</text>
</comment>
<evidence type="ECO:0000256" key="7">
    <source>
        <dbReference type="ARBA" id="ARBA00023122"/>
    </source>
</evidence>
<dbReference type="CDD" id="cd04590">
    <property type="entry name" value="CBS_pair_CorC_HlyC_assoc"/>
    <property type="match status" value="1"/>
</dbReference>
<feature type="region of interest" description="Disordered" evidence="11">
    <location>
        <begin position="442"/>
        <end position="470"/>
    </location>
</feature>
<evidence type="ECO:0000256" key="2">
    <source>
        <dbReference type="ARBA" id="ARBA00006337"/>
    </source>
</evidence>
<dbReference type="InterPro" id="IPR051676">
    <property type="entry name" value="UPF0053_domain"/>
</dbReference>
<organism evidence="14 15">
    <name type="scientific">Conexibacter arvalis</name>
    <dbReference type="NCBI Taxonomy" id="912552"/>
    <lineage>
        <taxon>Bacteria</taxon>
        <taxon>Bacillati</taxon>
        <taxon>Actinomycetota</taxon>
        <taxon>Thermoleophilia</taxon>
        <taxon>Solirubrobacterales</taxon>
        <taxon>Conexibacteraceae</taxon>
        <taxon>Conexibacter</taxon>
    </lineage>
</organism>
<evidence type="ECO:0000256" key="5">
    <source>
        <dbReference type="ARBA" id="ARBA00022737"/>
    </source>
</evidence>
<dbReference type="InterPro" id="IPR036318">
    <property type="entry name" value="FAD-bd_PCMH-like_sf"/>
</dbReference>
<evidence type="ECO:0000256" key="4">
    <source>
        <dbReference type="ARBA" id="ARBA00022692"/>
    </source>
</evidence>
<dbReference type="PANTHER" id="PTHR43099">
    <property type="entry name" value="UPF0053 PROTEIN YRKA"/>
    <property type="match status" value="1"/>
</dbReference>
<dbReference type="Gene3D" id="3.30.465.10">
    <property type="match status" value="1"/>
</dbReference>
<dbReference type="InterPro" id="IPR002550">
    <property type="entry name" value="CNNM"/>
</dbReference>
<keyword evidence="8 10" id="KW-0472">Membrane</keyword>
<name>A0A840IB14_9ACTN</name>
<comment type="caution">
    <text evidence="14">The sequence shown here is derived from an EMBL/GenBank/DDBJ whole genome shotgun (WGS) entry which is preliminary data.</text>
</comment>
<dbReference type="SMART" id="SM00116">
    <property type="entry name" value="CBS"/>
    <property type="match status" value="2"/>
</dbReference>
<evidence type="ECO:0000256" key="8">
    <source>
        <dbReference type="ARBA" id="ARBA00023136"/>
    </source>
</evidence>
<proteinExistence type="inferred from homology"/>
<keyword evidence="6 10" id="KW-1133">Transmembrane helix</keyword>
<sequence length="470" mass="50365">MTELLLLAAAFALVIACGLFVAAEFAFVTVDRATVDRAAEAGDGKARGVQSALRSLSTQLSGAQLGITVTNLLIGFLSEPAIAQLLEGPLGSLGVPDGATRGISLTLALLLSTAFTMVLGELVPKNLAIAMPLQTARAVQGFMRSFTRVNRLVISGFNDIANATLHRLGIEPQEELASARSAEELTSLVRRSAEQGTLELETATLLQRSLAFGDRRADDVMTPRVRMRTVAADEPAIRVIEAARESGFSRFPVVGESPDEVVGIVHVKHAVGIPHERRDEVPIAEVMARPVLVPSSIELDPLLAILREGGLQIAVVVDEFGGVDGLVTLEDVVEEIVGEVVDEHDRRDMSARRRPDGSWTLSGLLRPDEASRATGLLLPEDEEYETLGGLIQDELSRMPAVGDEVLLRTRDLEGRRCEVTLTVVRLDGLRVDRVLLESACVEDEDDDEPRNGNGGRNGNGSGNGAERGRA</sequence>
<dbReference type="GO" id="GO:0005886">
    <property type="term" value="C:plasma membrane"/>
    <property type="evidence" value="ECO:0007669"/>
    <property type="project" value="UniProtKB-SubCell"/>
</dbReference>
<evidence type="ECO:0000259" key="12">
    <source>
        <dbReference type="PROSITE" id="PS51371"/>
    </source>
</evidence>
<dbReference type="PROSITE" id="PS51846">
    <property type="entry name" value="CNNM"/>
    <property type="match status" value="1"/>
</dbReference>
<accession>A0A840IB14</accession>
<keyword evidence="15" id="KW-1185">Reference proteome</keyword>
<evidence type="ECO:0000256" key="6">
    <source>
        <dbReference type="ARBA" id="ARBA00022989"/>
    </source>
</evidence>
<dbReference type="InterPro" id="IPR046342">
    <property type="entry name" value="CBS_dom_sf"/>
</dbReference>
<dbReference type="InterPro" id="IPR016169">
    <property type="entry name" value="FAD-bd_PCMH_sub2"/>
</dbReference>
<dbReference type="Gene3D" id="3.10.580.10">
    <property type="entry name" value="CBS-domain"/>
    <property type="match status" value="1"/>
</dbReference>
<feature type="domain" description="CBS" evidence="12">
    <location>
        <begin position="221"/>
        <end position="280"/>
    </location>
</feature>
<evidence type="ECO:0000256" key="10">
    <source>
        <dbReference type="PROSITE-ProRule" id="PRU01193"/>
    </source>
</evidence>
<dbReference type="InterPro" id="IPR000644">
    <property type="entry name" value="CBS_dom"/>
</dbReference>
<evidence type="ECO:0000256" key="3">
    <source>
        <dbReference type="ARBA" id="ARBA00022475"/>
    </source>
</evidence>
<feature type="domain" description="CBS" evidence="12">
    <location>
        <begin position="286"/>
        <end position="343"/>
    </location>
</feature>
<gene>
    <name evidence="14" type="ORF">BDZ31_000841</name>
</gene>
<evidence type="ECO:0000256" key="9">
    <source>
        <dbReference type="PROSITE-ProRule" id="PRU00703"/>
    </source>
</evidence>
<dbReference type="PROSITE" id="PS51371">
    <property type="entry name" value="CBS"/>
    <property type="match status" value="2"/>
</dbReference>
<dbReference type="Pfam" id="PF03471">
    <property type="entry name" value="CorC_HlyC"/>
    <property type="match status" value="1"/>
</dbReference>
<dbReference type="Pfam" id="PF01595">
    <property type="entry name" value="CNNM"/>
    <property type="match status" value="1"/>
</dbReference>
<dbReference type="GO" id="GO:0050660">
    <property type="term" value="F:flavin adenine dinucleotide binding"/>
    <property type="evidence" value="ECO:0007669"/>
    <property type="project" value="InterPro"/>
</dbReference>
<keyword evidence="4 10" id="KW-0812">Transmembrane</keyword>
<evidence type="ECO:0000313" key="15">
    <source>
        <dbReference type="Proteomes" id="UP000585272"/>
    </source>
</evidence>
<keyword evidence="3" id="KW-1003">Cell membrane</keyword>
<dbReference type="InterPro" id="IPR044751">
    <property type="entry name" value="Ion_transp-like_CBS"/>
</dbReference>
<keyword evidence="7 9" id="KW-0129">CBS domain</keyword>
<dbReference type="SMART" id="SM01091">
    <property type="entry name" value="CorC_HlyC"/>
    <property type="match status" value="1"/>
</dbReference>
<protein>
    <submittedName>
        <fullName evidence="14">CBS domain containing-hemolysin-like protein</fullName>
    </submittedName>
</protein>
<comment type="subcellular location">
    <subcellularLocation>
        <location evidence="1">Cell membrane</location>
        <topology evidence="1">Multi-pass membrane protein</topology>
    </subcellularLocation>
</comment>
<reference evidence="14 15" key="1">
    <citation type="submission" date="2020-08" db="EMBL/GenBank/DDBJ databases">
        <title>Genomic Encyclopedia of Archaeal and Bacterial Type Strains, Phase II (KMG-II): from individual species to whole genera.</title>
        <authorList>
            <person name="Goeker M."/>
        </authorList>
    </citation>
    <scope>NUCLEOTIDE SEQUENCE [LARGE SCALE GENOMIC DNA]</scope>
    <source>
        <strain evidence="14 15">DSM 23288</strain>
    </source>
</reference>
<dbReference type="Pfam" id="PF00571">
    <property type="entry name" value="CBS"/>
    <property type="match status" value="2"/>
</dbReference>